<dbReference type="HAMAP" id="MF_00122">
    <property type="entry name" value="GatC"/>
    <property type="match status" value="1"/>
</dbReference>
<keyword evidence="1" id="KW-0067">ATP-binding</keyword>
<comment type="subunit">
    <text evidence="1">Heterotrimer of A, B and C subunits.</text>
</comment>
<dbReference type="GO" id="GO:0006412">
    <property type="term" value="P:translation"/>
    <property type="evidence" value="ECO:0007669"/>
    <property type="project" value="UniProtKB-UniRule"/>
</dbReference>
<comment type="similarity">
    <text evidence="1">Belongs to the GatC family.</text>
</comment>
<dbReference type="Proteomes" id="UP000182011">
    <property type="component" value="Unassembled WGS sequence"/>
</dbReference>
<accession>A0A0S4MP30</accession>
<keyword evidence="1" id="KW-0648">Protein biosynthesis</keyword>
<keyword evidence="1" id="KW-0436">Ligase</keyword>
<keyword evidence="1" id="KW-0547">Nucleotide-binding</keyword>
<proteinExistence type="inferred from homology"/>
<evidence type="ECO:0000313" key="2">
    <source>
        <dbReference type="EMBL" id="CUS93292.1"/>
    </source>
</evidence>
<accession>A0A0P1LT75</accession>
<dbReference type="GO" id="GO:0005524">
    <property type="term" value="F:ATP binding"/>
    <property type="evidence" value="ECO:0007669"/>
    <property type="project" value="UniProtKB-KW"/>
</dbReference>
<organism evidence="3 4">
    <name type="scientific">Candidatus Kryptonium thompsonii</name>
    <dbReference type="NCBI Taxonomy" id="1633631"/>
    <lineage>
        <taxon>Bacteria</taxon>
        <taxon>Pseudomonadati</taxon>
        <taxon>Candidatus Kryptoniota</taxon>
        <taxon>Candidatus Kryptonium</taxon>
    </lineage>
</organism>
<dbReference type="RefSeq" id="WP_047133117.1">
    <property type="nucleotide sequence ID" value="NZ_CZVI01000034.1"/>
</dbReference>
<dbReference type="InterPro" id="IPR003837">
    <property type="entry name" value="GatC"/>
</dbReference>
<accession>A0A0P1LLU8</accession>
<dbReference type="Pfam" id="PF02686">
    <property type="entry name" value="GatC"/>
    <property type="match status" value="1"/>
</dbReference>
<dbReference type="SUPFAM" id="SSF141000">
    <property type="entry name" value="Glu-tRNAGln amidotransferase C subunit"/>
    <property type="match status" value="1"/>
</dbReference>
<dbReference type="NCBIfam" id="TIGR00135">
    <property type="entry name" value="gatC"/>
    <property type="match status" value="1"/>
</dbReference>
<sequence>MPVTIKDVEYIANLARLEFKEEEKEKFTEQFNRILEYIDKLNELDTTDVEPLYHVIDLKNVFREDIVKESYPREEILKNAPSRTEFFFKVPKVIQVEKPQKENEDKEQS</sequence>
<reference evidence="3 4" key="2">
    <citation type="submission" date="2015-11" db="EMBL/GenBank/DDBJ databases">
        <authorList>
            <person name="Zhang Y."/>
            <person name="Guo Z."/>
        </authorList>
    </citation>
    <scope>NUCLEOTIDE SEQUENCE [LARGE SCALE GENOMIC DNA]</scope>
    <source>
        <strain evidence="3">JGI-4</strain>
    </source>
</reference>
<evidence type="ECO:0000313" key="5">
    <source>
        <dbReference type="Proteomes" id="UP000182200"/>
    </source>
</evidence>
<protein>
    <recommendedName>
        <fullName evidence="1">Aspartyl/glutamyl-tRNA(Asn/Gln) amidotransferase subunit C</fullName>
        <shortName evidence="1">Asp/Glu-ADT subunit C</shortName>
        <ecNumber evidence="1">6.3.5.-</ecNumber>
    </recommendedName>
</protein>
<dbReference type="InterPro" id="IPR036113">
    <property type="entry name" value="Asp/Glu-ADT_sf_sub_c"/>
</dbReference>
<accession>A0A0P1LPT4</accession>
<keyword evidence="3" id="KW-0808">Transferase</keyword>
<dbReference type="EC" id="6.3.5.-" evidence="1"/>
<dbReference type="Gene3D" id="1.10.20.60">
    <property type="entry name" value="Glu-tRNAGln amidotransferase C subunit, N-terminal domain"/>
    <property type="match status" value="1"/>
</dbReference>
<dbReference type="EMBL" id="CZVI01000034">
    <property type="protein sequence ID" value="CUS93292.1"/>
    <property type="molecule type" value="Genomic_DNA"/>
</dbReference>
<dbReference type="PANTHER" id="PTHR15004:SF0">
    <property type="entry name" value="GLUTAMYL-TRNA(GLN) AMIDOTRANSFERASE SUBUNIT C, MITOCHONDRIAL"/>
    <property type="match status" value="1"/>
</dbReference>
<reference evidence="2 5" key="1">
    <citation type="submission" date="2015-11" db="EMBL/GenBank/DDBJ databases">
        <authorList>
            <person name="Varghese N."/>
        </authorList>
    </citation>
    <scope>NUCLEOTIDE SEQUENCE [LARGE SCALE GENOMIC DNA]</scope>
    <source>
        <strain evidence="2 5">JGI-8</strain>
    </source>
</reference>
<dbReference type="PANTHER" id="PTHR15004">
    <property type="entry name" value="GLUTAMYL-TRNA(GLN) AMIDOTRANSFERASE SUBUNIT C, MITOCHONDRIAL"/>
    <property type="match status" value="1"/>
</dbReference>
<accession>A0A0P1P6X4</accession>
<comment type="function">
    <text evidence="1">Allows the formation of correctly charged Asn-tRNA(Asn) or Gln-tRNA(Gln) through the transamidation of misacylated Asp-tRNA(Asn) or Glu-tRNA(Gln) in organisms which lack either or both of asparaginyl-tRNA or glutaminyl-tRNA synthetases. The reaction takes place in the presence of glutamine and ATP through an activated phospho-Asp-tRNA(Asn) or phospho-Glu-tRNA(Gln).</text>
</comment>
<dbReference type="STRING" id="1633631.GCA_001442925_00113"/>
<accession>A0A0P1L9S2</accession>
<accession>A0A0P1LBU3</accession>
<dbReference type="Proteomes" id="UP000182200">
    <property type="component" value="Unassembled WGS sequence"/>
</dbReference>
<dbReference type="OrthoDB" id="9813938at2"/>
<comment type="catalytic activity">
    <reaction evidence="1">
        <text>L-glutamyl-tRNA(Gln) + L-glutamine + ATP + H2O = L-glutaminyl-tRNA(Gln) + L-glutamate + ADP + phosphate + H(+)</text>
        <dbReference type="Rhea" id="RHEA:17521"/>
        <dbReference type="Rhea" id="RHEA-COMP:9681"/>
        <dbReference type="Rhea" id="RHEA-COMP:9684"/>
        <dbReference type="ChEBI" id="CHEBI:15377"/>
        <dbReference type="ChEBI" id="CHEBI:15378"/>
        <dbReference type="ChEBI" id="CHEBI:29985"/>
        <dbReference type="ChEBI" id="CHEBI:30616"/>
        <dbReference type="ChEBI" id="CHEBI:43474"/>
        <dbReference type="ChEBI" id="CHEBI:58359"/>
        <dbReference type="ChEBI" id="CHEBI:78520"/>
        <dbReference type="ChEBI" id="CHEBI:78521"/>
        <dbReference type="ChEBI" id="CHEBI:456216"/>
    </reaction>
</comment>
<dbReference type="GO" id="GO:0016740">
    <property type="term" value="F:transferase activity"/>
    <property type="evidence" value="ECO:0007669"/>
    <property type="project" value="UniProtKB-KW"/>
</dbReference>
<dbReference type="GO" id="GO:0070681">
    <property type="term" value="P:glutaminyl-tRNAGln biosynthesis via transamidation"/>
    <property type="evidence" value="ECO:0007669"/>
    <property type="project" value="TreeGrafter"/>
</dbReference>
<accession>A0A0P1M542</accession>
<keyword evidence="5" id="KW-1185">Reference proteome</keyword>
<evidence type="ECO:0000256" key="1">
    <source>
        <dbReference type="HAMAP-Rule" id="MF_00122"/>
    </source>
</evidence>
<dbReference type="GO" id="GO:0006450">
    <property type="term" value="P:regulation of translational fidelity"/>
    <property type="evidence" value="ECO:0007669"/>
    <property type="project" value="InterPro"/>
</dbReference>
<accession>A0A0P1M2C3</accession>
<accession>A0A0P1M2L1</accession>
<dbReference type="GO" id="GO:0050567">
    <property type="term" value="F:glutaminyl-tRNA synthase (glutamine-hydrolyzing) activity"/>
    <property type="evidence" value="ECO:0007669"/>
    <property type="project" value="UniProtKB-UniRule"/>
</dbReference>
<dbReference type="AlphaFoldDB" id="A0A0P1M2L1"/>
<accession>A0A0P1NY90</accession>
<name>A0A0P1M2L1_9BACT</name>
<gene>
    <name evidence="1" type="primary">gatC</name>
    <name evidence="3" type="ORF">JGI4_00113</name>
    <name evidence="2" type="ORF">JGI8_01797</name>
</gene>
<evidence type="ECO:0000313" key="4">
    <source>
        <dbReference type="Proteomes" id="UP000182011"/>
    </source>
</evidence>
<comment type="catalytic activity">
    <reaction evidence="1">
        <text>L-aspartyl-tRNA(Asn) + L-glutamine + ATP + H2O = L-asparaginyl-tRNA(Asn) + L-glutamate + ADP + phosphate + 2 H(+)</text>
        <dbReference type="Rhea" id="RHEA:14513"/>
        <dbReference type="Rhea" id="RHEA-COMP:9674"/>
        <dbReference type="Rhea" id="RHEA-COMP:9677"/>
        <dbReference type="ChEBI" id="CHEBI:15377"/>
        <dbReference type="ChEBI" id="CHEBI:15378"/>
        <dbReference type="ChEBI" id="CHEBI:29985"/>
        <dbReference type="ChEBI" id="CHEBI:30616"/>
        <dbReference type="ChEBI" id="CHEBI:43474"/>
        <dbReference type="ChEBI" id="CHEBI:58359"/>
        <dbReference type="ChEBI" id="CHEBI:78515"/>
        <dbReference type="ChEBI" id="CHEBI:78516"/>
        <dbReference type="ChEBI" id="CHEBI:456216"/>
    </reaction>
</comment>
<accession>A0A0P1MEI5</accession>
<accession>A0A0P1MV31</accession>
<dbReference type="EMBL" id="FAOP01000001">
    <property type="protein sequence ID" value="CUU00844.1"/>
    <property type="molecule type" value="Genomic_DNA"/>
</dbReference>
<evidence type="ECO:0000313" key="3">
    <source>
        <dbReference type="EMBL" id="CUU00844.1"/>
    </source>
</evidence>